<dbReference type="CDD" id="cd14791">
    <property type="entry name" value="GH36"/>
    <property type="match status" value="1"/>
</dbReference>
<dbReference type="EMBL" id="JAMYJR010000003">
    <property type="protein sequence ID" value="MCO8270148.1"/>
    <property type="molecule type" value="Genomic_DNA"/>
</dbReference>
<evidence type="ECO:0000256" key="4">
    <source>
        <dbReference type="ARBA" id="ARBA00023295"/>
    </source>
</evidence>
<dbReference type="Proteomes" id="UP001523369">
    <property type="component" value="Unassembled WGS sequence"/>
</dbReference>
<dbReference type="Gene3D" id="3.20.20.70">
    <property type="entry name" value="Aldolase class I"/>
    <property type="match status" value="1"/>
</dbReference>
<dbReference type="InterPro" id="IPR013785">
    <property type="entry name" value="Aldolase_TIM"/>
</dbReference>
<sequence length="763" mass="82606">MWTITGATTEYTIAAVDNRLDLVAWGPIGVSDGPSPYAYHGKVQYMLPGDVAAVEYAPDGLRPFLGADLAIAGHVLTWRLHSVGLVDEVSATSPARGDVDGGEPRAPAVDGGDVLCAVFVDDVSGIEVELRWRFVAGTDVVERWATVRNGGAEALTLLRMGSAGFNIPAPEGVTVSYLWGQWSQEFTPASTVLSRGRWEIGSSQGVTGHQFSPTAAIENGTAAYGIGLAWSGSWGITVDSDVAGLARVRAGRSLDGAPITLSPGESVVSPVAAGVHSADGRDGVARQWHAYERLLARDVAPRKVIYNSWEATTFDVTAAGQLALADVAASLGVETFVVDDGWFVGRHDDHGGLGDWTPDPAKFPDGFGAFVAAVREKGLEFGLWVEPEMVNPKSALYAAHPEWVYQSAGRDKTTIRNQYLLDLGREDVFRFVRDTLDGLLTEYPISYLKWDFNRPRTEADRGVADLDGAHVRNLYRVLEFLREKHPAVTIEGCAAGGARVDLAMAARTDVLWPSDNTAPLDRLRIQWGFLSAHAPHLMSSWVTDAPGMFDDRTRSLAFRFVLACAGVLGIGADITRWSAAERAEAAEWIERYKQVRAIIMSGEVHRIGSPDSSRCAIQYTLDNRVVVCAWNAAGIDGRDAVPARDIRIPLRGLDPSAHYRPRSPRLDPSAHYRPRSPRLDPSAHDRPGAPRLDPADQYRLRSPRLDLPGNAVLHPPVPVPVPVPAAGVQDVGAVYSGAHLMAVGLPIRWTPTYDADLIDLERL</sequence>
<feature type="domain" description="Glycosyl hydrolase family 36 N-terminal" evidence="6">
    <location>
        <begin position="112"/>
        <end position="260"/>
    </location>
</feature>
<dbReference type="RefSeq" id="WP_253236272.1">
    <property type="nucleotide sequence ID" value="NZ_JAMYJR010000003.1"/>
</dbReference>
<gene>
    <name evidence="7" type="ORF">M1L60_06020</name>
</gene>
<organism evidence="7 8">
    <name type="scientific">Paractinoplanes aksuensis</name>
    <dbReference type="NCBI Taxonomy" id="2939490"/>
    <lineage>
        <taxon>Bacteria</taxon>
        <taxon>Bacillati</taxon>
        <taxon>Actinomycetota</taxon>
        <taxon>Actinomycetes</taxon>
        <taxon>Micromonosporales</taxon>
        <taxon>Micromonosporaceae</taxon>
        <taxon>Paractinoplanes</taxon>
    </lineage>
</organism>
<dbReference type="PANTHER" id="PTHR43053:SF3">
    <property type="entry name" value="ALPHA-GALACTOSIDASE C-RELATED"/>
    <property type="match status" value="1"/>
</dbReference>
<evidence type="ECO:0000313" key="7">
    <source>
        <dbReference type="EMBL" id="MCO8270148.1"/>
    </source>
</evidence>
<dbReference type="Pfam" id="PF16875">
    <property type="entry name" value="Glyco_hydro_36N"/>
    <property type="match status" value="1"/>
</dbReference>
<evidence type="ECO:0000259" key="6">
    <source>
        <dbReference type="Pfam" id="PF16875"/>
    </source>
</evidence>
<dbReference type="Pfam" id="PF02065">
    <property type="entry name" value="Melibiase"/>
    <property type="match status" value="1"/>
</dbReference>
<evidence type="ECO:0000256" key="3">
    <source>
        <dbReference type="ARBA" id="ARBA00022801"/>
    </source>
</evidence>
<dbReference type="Gene3D" id="2.60.40.1180">
    <property type="entry name" value="Golgi alpha-mannosidase II"/>
    <property type="match status" value="1"/>
</dbReference>
<dbReference type="SUPFAM" id="SSF51445">
    <property type="entry name" value="(Trans)glycosidases"/>
    <property type="match status" value="1"/>
</dbReference>
<evidence type="ECO:0000313" key="8">
    <source>
        <dbReference type="Proteomes" id="UP001523369"/>
    </source>
</evidence>
<evidence type="ECO:0000256" key="5">
    <source>
        <dbReference type="SAM" id="MobiDB-lite"/>
    </source>
</evidence>
<protein>
    <recommendedName>
        <fullName evidence="2">alpha-galactosidase</fullName>
        <ecNumber evidence="2">3.2.1.22</ecNumber>
    </recommendedName>
</protein>
<keyword evidence="3 7" id="KW-0378">Hydrolase</keyword>
<evidence type="ECO:0000256" key="2">
    <source>
        <dbReference type="ARBA" id="ARBA00012755"/>
    </source>
</evidence>
<dbReference type="Gene3D" id="2.70.98.60">
    <property type="entry name" value="alpha-galactosidase from lactobacil brevis"/>
    <property type="match status" value="1"/>
</dbReference>
<dbReference type="InterPro" id="IPR031704">
    <property type="entry name" value="Glyco_hydro_36_N"/>
</dbReference>
<comment type="catalytic activity">
    <reaction evidence="1">
        <text>Hydrolysis of terminal, non-reducing alpha-D-galactose residues in alpha-D-galactosides, including galactose oligosaccharides, galactomannans and galactolipids.</text>
        <dbReference type="EC" id="3.2.1.22"/>
    </reaction>
</comment>
<dbReference type="InterPro" id="IPR050985">
    <property type="entry name" value="Alpha-glycosidase_related"/>
</dbReference>
<accession>A0ABT1DI16</accession>
<proteinExistence type="predicted"/>
<dbReference type="InterPro" id="IPR013780">
    <property type="entry name" value="Glyco_hydro_b"/>
</dbReference>
<dbReference type="EC" id="3.2.1.22" evidence="2"/>
<reference evidence="7 8" key="1">
    <citation type="submission" date="2022-06" db="EMBL/GenBank/DDBJ databases">
        <title>New Species of the Genus Actinoplanes, ActinopZanes ferrugineus.</title>
        <authorList>
            <person name="Ding P."/>
        </authorList>
    </citation>
    <scope>NUCLEOTIDE SEQUENCE [LARGE SCALE GENOMIC DNA]</scope>
    <source>
        <strain evidence="7 8">TRM88003</strain>
    </source>
</reference>
<dbReference type="InterPro" id="IPR002252">
    <property type="entry name" value="Glyco_hydro_36"/>
</dbReference>
<comment type="caution">
    <text evidence="7">The sequence shown here is derived from an EMBL/GenBank/DDBJ whole genome shotgun (WGS) entry which is preliminary data.</text>
</comment>
<dbReference type="GO" id="GO:0004557">
    <property type="term" value="F:alpha-galactosidase activity"/>
    <property type="evidence" value="ECO:0007669"/>
    <property type="project" value="UniProtKB-EC"/>
</dbReference>
<dbReference type="InterPro" id="IPR038417">
    <property type="entry name" value="Alpga-gal_N_sf"/>
</dbReference>
<dbReference type="InterPro" id="IPR017853">
    <property type="entry name" value="GH"/>
</dbReference>
<feature type="region of interest" description="Disordered" evidence="5">
    <location>
        <begin position="655"/>
        <end position="697"/>
    </location>
</feature>
<keyword evidence="8" id="KW-1185">Reference proteome</keyword>
<feature type="compositionally biased region" description="Basic and acidic residues" evidence="5">
    <location>
        <begin position="677"/>
        <end position="697"/>
    </location>
</feature>
<dbReference type="PRINTS" id="PR00743">
    <property type="entry name" value="GLHYDRLASE36"/>
</dbReference>
<dbReference type="PANTHER" id="PTHR43053">
    <property type="entry name" value="GLYCOSIDASE FAMILY 31"/>
    <property type="match status" value="1"/>
</dbReference>
<keyword evidence="4 7" id="KW-0326">Glycosidase</keyword>
<name>A0ABT1DI16_9ACTN</name>
<evidence type="ECO:0000256" key="1">
    <source>
        <dbReference type="ARBA" id="ARBA00001255"/>
    </source>
</evidence>